<dbReference type="OrthoDB" id="10673469at2759"/>
<feature type="compositionally biased region" description="Basic and acidic residues" evidence="1">
    <location>
        <begin position="91"/>
        <end position="100"/>
    </location>
</feature>
<reference evidence="3" key="2">
    <citation type="submission" date="2013-12" db="EMBL/GenBank/DDBJ databases">
        <title>Evolution of pathogenesis and genome organization in the Tremellales.</title>
        <authorList>
            <person name="Cuomo C."/>
            <person name="Litvintseva A."/>
            <person name="Heitman J."/>
            <person name="Chen Y."/>
            <person name="Sun S."/>
            <person name="Springer D."/>
            <person name="Dromer F."/>
            <person name="Young S."/>
            <person name="Zeng Q."/>
            <person name="Chapman S."/>
            <person name="Gujja S."/>
            <person name="Saif S."/>
            <person name="Birren B."/>
        </authorList>
    </citation>
    <scope>NUCLEOTIDE SEQUENCE [LARGE SCALE GENOMIC DNA]</scope>
    <source>
        <strain evidence="3">CBS 10435</strain>
    </source>
</reference>
<evidence type="ECO:0000256" key="1">
    <source>
        <dbReference type="SAM" id="MobiDB-lite"/>
    </source>
</evidence>
<gene>
    <name evidence="2" type="ORF">L486_05412</name>
</gene>
<protein>
    <submittedName>
        <fullName evidence="2">Uncharacterized protein</fullName>
    </submittedName>
</protein>
<dbReference type="EMBL" id="KI669464">
    <property type="protein sequence ID" value="OCF56562.1"/>
    <property type="molecule type" value="Genomic_DNA"/>
</dbReference>
<sequence>MPPKGSGTKPRNSSPIKPTRKPSKTPAAARKALVSEPAPFKAGKQKAMNEEGGEDEAGERESGKDRKKRRLGSNVQMEEEEEIVVVEEEEVGAHVHNNDDKEGDDGSQDIYKELSSKFQSKSRESRKSNPRSSNKSKELKKLEELYDHLSKLINDEDTVGKRREVINQLTSHLTDAINQDIENAKRKDERFGGLHHHYADFLNDYHGPLEIVMKDAVQTYVERPKEIEKTIKEFTKLQKNRIKEDEVNRSTSLDSKKIVQHAQKLMLSMIKKPTLEVKQS</sequence>
<dbReference type="Proteomes" id="UP000092583">
    <property type="component" value="Unassembled WGS sequence"/>
</dbReference>
<organism evidence="2 3">
    <name type="scientific">Kwoniella mangroviensis CBS 10435</name>
    <dbReference type="NCBI Taxonomy" id="1331196"/>
    <lineage>
        <taxon>Eukaryota</taxon>
        <taxon>Fungi</taxon>
        <taxon>Dikarya</taxon>
        <taxon>Basidiomycota</taxon>
        <taxon>Agaricomycotina</taxon>
        <taxon>Tremellomycetes</taxon>
        <taxon>Tremellales</taxon>
        <taxon>Cryptococcaceae</taxon>
        <taxon>Kwoniella</taxon>
    </lineage>
</organism>
<proteinExistence type="predicted"/>
<feature type="compositionally biased region" description="Basic and acidic residues" evidence="1">
    <location>
        <begin position="110"/>
        <end position="127"/>
    </location>
</feature>
<keyword evidence="3" id="KW-1185">Reference proteome</keyword>
<reference evidence="2 3" key="1">
    <citation type="submission" date="2013-07" db="EMBL/GenBank/DDBJ databases">
        <title>The Genome Sequence of Kwoniella mangroviensis CBS10435.</title>
        <authorList>
            <consortium name="The Broad Institute Genome Sequencing Platform"/>
            <person name="Cuomo C."/>
            <person name="Litvintseva A."/>
            <person name="Chen Y."/>
            <person name="Heitman J."/>
            <person name="Sun S."/>
            <person name="Springer D."/>
            <person name="Dromer F."/>
            <person name="Young S.K."/>
            <person name="Zeng Q."/>
            <person name="Gargeya S."/>
            <person name="Fitzgerald M."/>
            <person name="Abouelleil A."/>
            <person name="Alvarado L."/>
            <person name="Berlin A.M."/>
            <person name="Chapman S.B."/>
            <person name="Dewar J."/>
            <person name="Goldberg J."/>
            <person name="Griggs A."/>
            <person name="Gujja S."/>
            <person name="Hansen M."/>
            <person name="Howarth C."/>
            <person name="Imamovic A."/>
            <person name="Larimer J."/>
            <person name="McCowan C."/>
            <person name="Murphy C."/>
            <person name="Pearson M."/>
            <person name="Priest M."/>
            <person name="Roberts A."/>
            <person name="Saif S."/>
            <person name="Shea T."/>
            <person name="Sykes S."/>
            <person name="Wortman J."/>
            <person name="Nusbaum C."/>
            <person name="Birren B."/>
        </authorList>
    </citation>
    <scope>NUCLEOTIDE SEQUENCE [LARGE SCALE GENOMIC DNA]</scope>
    <source>
        <strain evidence="2 3">CBS 10435</strain>
    </source>
</reference>
<feature type="compositionally biased region" description="Acidic residues" evidence="1">
    <location>
        <begin position="77"/>
        <end position="90"/>
    </location>
</feature>
<evidence type="ECO:0000313" key="3">
    <source>
        <dbReference type="Proteomes" id="UP000092583"/>
    </source>
</evidence>
<name>A0A1B9ILX5_9TREE</name>
<evidence type="ECO:0000313" key="2">
    <source>
        <dbReference type="EMBL" id="OCF56562.1"/>
    </source>
</evidence>
<accession>A0A1B9ILX5</accession>
<feature type="region of interest" description="Disordered" evidence="1">
    <location>
        <begin position="1"/>
        <end position="139"/>
    </location>
</feature>
<dbReference type="AlphaFoldDB" id="A0A1B9ILX5"/>